<dbReference type="InterPro" id="IPR011712">
    <property type="entry name" value="Sig_transdc_His_kin_sub3_dim/P"/>
</dbReference>
<evidence type="ECO:0000313" key="13">
    <source>
        <dbReference type="Proteomes" id="UP000608522"/>
    </source>
</evidence>
<dbReference type="Pfam" id="PF07730">
    <property type="entry name" value="HisKA_3"/>
    <property type="match status" value="1"/>
</dbReference>
<gene>
    <name evidence="12" type="ORF">Sspor_45360</name>
</gene>
<dbReference type="Proteomes" id="UP000608522">
    <property type="component" value="Unassembled WGS sequence"/>
</dbReference>
<dbReference type="PANTHER" id="PTHR24421:SF10">
    <property type="entry name" value="NITRATE_NITRITE SENSOR PROTEIN NARQ"/>
    <property type="match status" value="1"/>
</dbReference>
<dbReference type="Gene3D" id="3.30.565.10">
    <property type="entry name" value="Histidine kinase-like ATPase, C-terminal domain"/>
    <property type="match status" value="1"/>
</dbReference>
<dbReference type="GO" id="GO:0016301">
    <property type="term" value="F:kinase activity"/>
    <property type="evidence" value="ECO:0007669"/>
    <property type="project" value="UniProtKB-KW"/>
</dbReference>
<protein>
    <recommendedName>
        <fullName evidence="2">histidine kinase</fullName>
        <ecNumber evidence="2">2.7.13.3</ecNumber>
    </recommendedName>
</protein>
<reference evidence="13" key="1">
    <citation type="submission" date="2023-07" db="EMBL/GenBank/DDBJ databases">
        <title>Whole genome shotgun sequence of Streptomyces spororaveus NBRC 15456.</title>
        <authorList>
            <person name="Komaki H."/>
            <person name="Tamura T."/>
        </authorList>
    </citation>
    <scope>NUCLEOTIDE SEQUENCE [LARGE SCALE GENOMIC DNA]</scope>
    <source>
        <strain evidence="13">NBRC 15456</strain>
    </source>
</reference>
<keyword evidence="9" id="KW-0472">Membrane</keyword>
<dbReference type="EC" id="2.7.13.3" evidence="2"/>
<feature type="transmembrane region" description="Helical" evidence="9">
    <location>
        <begin position="501"/>
        <end position="527"/>
    </location>
</feature>
<evidence type="ECO:0000259" key="11">
    <source>
        <dbReference type="Pfam" id="PF07730"/>
    </source>
</evidence>
<name>A0ABQ3TG67_9ACTN</name>
<keyword evidence="13" id="KW-1185">Reference proteome</keyword>
<evidence type="ECO:0000259" key="10">
    <source>
        <dbReference type="Pfam" id="PF02518"/>
    </source>
</evidence>
<evidence type="ECO:0000256" key="7">
    <source>
        <dbReference type="ARBA" id="ARBA00022840"/>
    </source>
</evidence>
<evidence type="ECO:0000256" key="2">
    <source>
        <dbReference type="ARBA" id="ARBA00012438"/>
    </source>
</evidence>
<dbReference type="Gene3D" id="1.20.5.1930">
    <property type="match status" value="1"/>
</dbReference>
<feature type="domain" description="Histidine kinase/HSP90-like ATPase" evidence="10">
    <location>
        <begin position="357"/>
        <end position="443"/>
    </location>
</feature>
<organism evidence="12 13">
    <name type="scientific">Streptomyces spororaveus</name>
    <dbReference type="NCBI Taxonomy" id="284039"/>
    <lineage>
        <taxon>Bacteria</taxon>
        <taxon>Bacillati</taxon>
        <taxon>Actinomycetota</taxon>
        <taxon>Actinomycetes</taxon>
        <taxon>Kitasatosporales</taxon>
        <taxon>Streptomycetaceae</taxon>
        <taxon>Streptomyces</taxon>
    </lineage>
</organism>
<keyword evidence="8" id="KW-0902">Two-component regulatory system</keyword>
<dbReference type="SUPFAM" id="SSF55874">
    <property type="entry name" value="ATPase domain of HSP90 chaperone/DNA topoisomerase II/histidine kinase"/>
    <property type="match status" value="1"/>
</dbReference>
<keyword evidence="9" id="KW-0812">Transmembrane</keyword>
<dbReference type="EMBL" id="BNED01000005">
    <property type="protein sequence ID" value="GHI78975.1"/>
    <property type="molecule type" value="Genomic_DNA"/>
</dbReference>
<sequence>MVAAVDGLRALPAGGRARPPPARAAATFVGPGETKEGGRAGARVSRVGRVDAKAKTRAGWDWLRGPEPWTRRMLAGDLAIGGVVAILGLGVEEVSNASGPRMLAGAAAVIVLTLLRRRLPGGTLVLGSAVISFLPGAFFILPLVGWSAGRRIVGVGRALAAFTLAFTAAIVFSVIDEWSQMRPVLVIVFSTLMFLAMTVMPGLASRYWSQRRTLLRALQERNGQLLRERAMVAGQARLRERQRIAQDMHDSLGHQLALIAVHTGALEVDPKLTGRQREAVGVLRQASVAAMHELREVVGILRDGVEAPAPVEEAQPAARGVAGIAGVVEAARGSGTDVRMTTAGQPRPLVAACDHAAYRIVQEALTNAYKHAPGAPITVELRFEDDSLVVEIANGPSAGPAADGVVSGGQGLTGLRERARLVGGMVHAGPAEGGGFRVAGVLPYGAEPAGVEDVADDFGQQAQAQAQAGARGRGPGGEQPMDWAAVDRELAVRMPSRSGGVAMGCGIAFAAAVLLVIVFGAGVVLLIDSASEAMVDRDAFDAVYVGEAEEAVRGRLPSGENFMTAGAAGKGPTRPVGSECLALLAEDQPSGLGTDRIFRFCFKDGKLVEKQEYEAKQ</sequence>
<keyword evidence="9" id="KW-1133">Transmembrane helix</keyword>
<keyword evidence="3" id="KW-0597">Phosphoprotein</keyword>
<dbReference type="InterPro" id="IPR036890">
    <property type="entry name" value="HATPase_C_sf"/>
</dbReference>
<evidence type="ECO:0000256" key="8">
    <source>
        <dbReference type="ARBA" id="ARBA00023012"/>
    </source>
</evidence>
<keyword evidence="7" id="KW-0067">ATP-binding</keyword>
<dbReference type="InterPro" id="IPR050482">
    <property type="entry name" value="Sensor_HK_TwoCompSys"/>
</dbReference>
<dbReference type="Pfam" id="PF02518">
    <property type="entry name" value="HATPase_c"/>
    <property type="match status" value="1"/>
</dbReference>
<evidence type="ECO:0000256" key="3">
    <source>
        <dbReference type="ARBA" id="ARBA00022553"/>
    </source>
</evidence>
<keyword evidence="5" id="KW-0547">Nucleotide-binding</keyword>
<evidence type="ECO:0000256" key="5">
    <source>
        <dbReference type="ARBA" id="ARBA00022741"/>
    </source>
</evidence>
<accession>A0ABQ3TG67</accession>
<feature type="transmembrane region" description="Helical" evidence="9">
    <location>
        <begin position="125"/>
        <end position="146"/>
    </location>
</feature>
<feature type="transmembrane region" description="Helical" evidence="9">
    <location>
        <begin position="158"/>
        <end position="175"/>
    </location>
</feature>
<feature type="transmembrane region" description="Helical" evidence="9">
    <location>
        <begin position="181"/>
        <end position="204"/>
    </location>
</feature>
<feature type="domain" description="Signal transduction histidine kinase subgroup 3 dimerisation and phosphoacceptor" evidence="11">
    <location>
        <begin position="240"/>
        <end position="304"/>
    </location>
</feature>
<keyword evidence="6 12" id="KW-0418">Kinase</keyword>
<keyword evidence="4" id="KW-0808">Transferase</keyword>
<dbReference type="InterPro" id="IPR003594">
    <property type="entry name" value="HATPase_dom"/>
</dbReference>
<comment type="catalytic activity">
    <reaction evidence="1">
        <text>ATP + protein L-histidine = ADP + protein N-phospho-L-histidine.</text>
        <dbReference type="EC" id="2.7.13.3"/>
    </reaction>
</comment>
<dbReference type="CDD" id="cd16917">
    <property type="entry name" value="HATPase_UhpB-NarQ-NarX-like"/>
    <property type="match status" value="1"/>
</dbReference>
<evidence type="ECO:0000256" key="1">
    <source>
        <dbReference type="ARBA" id="ARBA00000085"/>
    </source>
</evidence>
<dbReference type="PANTHER" id="PTHR24421">
    <property type="entry name" value="NITRATE/NITRITE SENSOR PROTEIN NARX-RELATED"/>
    <property type="match status" value="1"/>
</dbReference>
<evidence type="ECO:0000313" key="12">
    <source>
        <dbReference type="EMBL" id="GHI78975.1"/>
    </source>
</evidence>
<evidence type="ECO:0000256" key="9">
    <source>
        <dbReference type="SAM" id="Phobius"/>
    </source>
</evidence>
<evidence type="ECO:0000256" key="6">
    <source>
        <dbReference type="ARBA" id="ARBA00022777"/>
    </source>
</evidence>
<comment type="caution">
    <text evidence="12">The sequence shown here is derived from an EMBL/GenBank/DDBJ whole genome shotgun (WGS) entry which is preliminary data.</text>
</comment>
<proteinExistence type="predicted"/>
<evidence type="ECO:0000256" key="4">
    <source>
        <dbReference type="ARBA" id="ARBA00022679"/>
    </source>
</evidence>